<sequence>MSKQLILVTGISGFIGGHVAEELLRRGFQVRGTVRGAKYHTFVNAVKAPGLEFIEVDDVVSGDFTEALKGVDGVIHTACPLPGKKGHEELLSIAVQGTLNVVRQAQQAGVKKIVVTSTFGALLSLWGETDDAELEKNKDEKYYVYFNAKTKAERALWSFAAEHPELEVATSPYAKTFPLPANVDTMATNEFIHLILNKNEPPFAPNWMVDVRDVAKAHVLALEKLPLPSDVLRRFIVNAATYTWASAAAYIKKSRPELADRLFPLADVKPLPGVLSNLVTTRAKEILGFSEFIPTENAIDEAVDAVLMLEKHWSKVKN</sequence>
<evidence type="ECO:0000313" key="5">
    <source>
        <dbReference type="Proteomes" id="UP000283269"/>
    </source>
</evidence>
<dbReference type="InterPro" id="IPR036291">
    <property type="entry name" value="NAD(P)-bd_dom_sf"/>
</dbReference>
<dbReference type="EMBL" id="NHYD01001815">
    <property type="protein sequence ID" value="PPQ89818.1"/>
    <property type="molecule type" value="Genomic_DNA"/>
</dbReference>
<keyword evidence="5" id="KW-1185">Reference proteome</keyword>
<gene>
    <name evidence="4" type="ORF">CVT25_007519</name>
</gene>
<dbReference type="Proteomes" id="UP000283269">
    <property type="component" value="Unassembled WGS sequence"/>
</dbReference>
<dbReference type="InterPro" id="IPR001509">
    <property type="entry name" value="Epimerase_deHydtase"/>
</dbReference>
<comment type="caution">
    <text evidence="4">The sequence shown here is derived from an EMBL/GenBank/DDBJ whole genome shotgun (WGS) entry which is preliminary data.</text>
</comment>
<reference evidence="4 5" key="1">
    <citation type="journal article" date="2018" name="Evol. Lett.">
        <title>Horizontal gene cluster transfer increased hallucinogenic mushroom diversity.</title>
        <authorList>
            <person name="Reynolds H.T."/>
            <person name="Vijayakumar V."/>
            <person name="Gluck-Thaler E."/>
            <person name="Korotkin H.B."/>
            <person name="Matheny P.B."/>
            <person name="Slot J.C."/>
        </authorList>
    </citation>
    <scope>NUCLEOTIDE SEQUENCE [LARGE SCALE GENOMIC DNA]</scope>
    <source>
        <strain evidence="4 5">2631</strain>
    </source>
</reference>
<comment type="similarity">
    <text evidence="2">Belongs to the NAD(P)-dependent epimerase/dehydratase family. Dihydroflavonol-4-reductase subfamily.</text>
</comment>
<dbReference type="InParanoid" id="A0A409XGA6"/>
<dbReference type="PANTHER" id="PTHR10366">
    <property type="entry name" value="NAD DEPENDENT EPIMERASE/DEHYDRATASE"/>
    <property type="match status" value="1"/>
</dbReference>
<evidence type="ECO:0000259" key="3">
    <source>
        <dbReference type="Pfam" id="PF01370"/>
    </source>
</evidence>
<feature type="domain" description="NAD-dependent epimerase/dehydratase" evidence="3">
    <location>
        <begin position="6"/>
        <end position="224"/>
    </location>
</feature>
<dbReference type="AlphaFoldDB" id="A0A409XGA6"/>
<name>A0A409XGA6_PSICY</name>
<dbReference type="Gene3D" id="3.40.50.720">
    <property type="entry name" value="NAD(P)-binding Rossmann-like Domain"/>
    <property type="match status" value="1"/>
</dbReference>
<accession>A0A409XGA6</accession>
<dbReference type="Pfam" id="PF01370">
    <property type="entry name" value="Epimerase"/>
    <property type="match status" value="1"/>
</dbReference>
<keyword evidence="1" id="KW-0560">Oxidoreductase</keyword>
<dbReference type="OrthoDB" id="2735536at2759"/>
<dbReference type="GO" id="GO:0016616">
    <property type="term" value="F:oxidoreductase activity, acting on the CH-OH group of donors, NAD or NADP as acceptor"/>
    <property type="evidence" value="ECO:0007669"/>
    <property type="project" value="TreeGrafter"/>
</dbReference>
<evidence type="ECO:0000256" key="1">
    <source>
        <dbReference type="ARBA" id="ARBA00023002"/>
    </source>
</evidence>
<evidence type="ECO:0000256" key="2">
    <source>
        <dbReference type="ARBA" id="ARBA00023445"/>
    </source>
</evidence>
<proteinExistence type="inferred from homology"/>
<dbReference type="InterPro" id="IPR050425">
    <property type="entry name" value="NAD(P)_dehydrat-like"/>
</dbReference>
<organism evidence="4 5">
    <name type="scientific">Psilocybe cyanescens</name>
    <dbReference type="NCBI Taxonomy" id="93625"/>
    <lineage>
        <taxon>Eukaryota</taxon>
        <taxon>Fungi</taxon>
        <taxon>Dikarya</taxon>
        <taxon>Basidiomycota</taxon>
        <taxon>Agaricomycotina</taxon>
        <taxon>Agaricomycetes</taxon>
        <taxon>Agaricomycetidae</taxon>
        <taxon>Agaricales</taxon>
        <taxon>Agaricineae</taxon>
        <taxon>Strophariaceae</taxon>
        <taxon>Psilocybe</taxon>
    </lineage>
</organism>
<evidence type="ECO:0000313" key="4">
    <source>
        <dbReference type="EMBL" id="PPQ89818.1"/>
    </source>
</evidence>
<dbReference type="PANTHER" id="PTHR10366:SF562">
    <property type="entry name" value="ALDEHYDE REDUCTASE II (AFU_ORTHOLOGUE AFUA_1G11360)"/>
    <property type="match status" value="1"/>
</dbReference>
<dbReference type="STRING" id="93625.A0A409XGA6"/>
<dbReference type="SUPFAM" id="SSF51735">
    <property type="entry name" value="NAD(P)-binding Rossmann-fold domains"/>
    <property type="match status" value="1"/>
</dbReference>
<protein>
    <recommendedName>
        <fullName evidence="3">NAD-dependent epimerase/dehydratase domain-containing protein</fullName>
    </recommendedName>
</protein>